<evidence type="ECO:0000256" key="1">
    <source>
        <dbReference type="SAM" id="MobiDB-lite"/>
    </source>
</evidence>
<evidence type="ECO:0000313" key="2">
    <source>
        <dbReference type="EMBL" id="MCD7469581.1"/>
    </source>
</evidence>
<sequence>MVYVQQKKGTKQVNRLDKEQHKSKKARSSRPTLSTASTLPKGPGMINKVIESLPDAGQKAGGSVTRSDNATLVPTVPPHGTLARQGKGVNRGDGQNHLYA</sequence>
<feature type="region of interest" description="Disordered" evidence="1">
    <location>
        <begin position="1"/>
        <end position="100"/>
    </location>
</feature>
<dbReference type="EMBL" id="JACEIK010001458">
    <property type="protein sequence ID" value="MCD7469581.1"/>
    <property type="molecule type" value="Genomic_DNA"/>
</dbReference>
<evidence type="ECO:0000313" key="3">
    <source>
        <dbReference type="Proteomes" id="UP000823775"/>
    </source>
</evidence>
<comment type="caution">
    <text evidence="2">The sequence shown here is derived from an EMBL/GenBank/DDBJ whole genome shotgun (WGS) entry which is preliminary data.</text>
</comment>
<dbReference type="Proteomes" id="UP000823775">
    <property type="component" value="Unassembled WGS sequence"/>
</dbReference>
<protein>
    <submittedName>
        <fullName evidence="2">Uncharacterized protein</fullName>
    </submittedName>
</protein>
<organism evidence="2 3">
    <name type="scientific">Datura stramonium</name>
    <name type="common">Jimsonweed</name>
    <name type="synonym">Common thornapple</name>
    <dbReference type="NCBI Taxonomy" id="4076"/>
    <lineage>
        <taxon>Eukaryota</taxon>
        <taxon>Viridiplantae</taxon>
        <taxon>Streptophyta</taxon>
        <taxon>Embryophyta</taxon>
        <taxon>Tracheophyta</taxon>
        <taxon>Spermatophyta</taxon>
        <taxon>Magnoliopsida</taxon>
        <taxon>eudicotyledons</taxon>
        <taxon>Gunneridae</taxon>
        <taxon>Pentapetalae</taxon>
        <taxon>asterids</taxon>
        <taxon>lamiids</taxon>
        <taxon>Solanales</taxon>
        <taxon>Solanaceae</taxon>
        <taxon>Solanoideae</taxon>
        <taxon>Datureae</taxon>
        <taxon>Datura</taxon>
    </lineage>
</organism>
<accession>A0ABS8TF41</accession>
<keyword evidence="3" id="KW-1185">Reference proteome</keyword>
<reference evidence="2 3" key="1">
    <citation type="journal article" date="2021" name="BMC Genomics">
        <title>Datura genome reveals duplications of psychoactive alkaloid biosynthetic genes and high mutation rate following tissue culture.</title>
        <authorList>
            <person name="Rajewski A."/>
            <person name="Carter-House D."/>
            <person name="Stajich J."/>
            <person name="Litt A."/>
        </authorList>
    </citation>
    <scope>NUCLEOTIDE SEQUENCE [LARGE SCALE GENOMIC DNA]</scope>
    <source>
        <strain evidence="2">AR-01</strain>
    </source>
</reference>
<feature type="compositionally biased region" description="Polar residues" evidence="1">
    <location>
        <begin position="29"/>
        <end position="38"/>
    </location>
</feature>
<name>A0ABS8TF41_DATST</name>
<proteinExistence type="predicted"/>
<gene>
    <name evidence="2" type="ORF">HAX54_008694</name>
</gene>